<dbReference type="InterPro" id="IPR005097">
    <property type="entry name" value="Sacchrp_dh_NADP-bd"/>
</dbReference>
<evidence type="ECO:0000313" key="2">
    <source>
        <dbReference type="EMBL" id="SVC90569.1"/>
    </source>
</evidence>
<organism evidence="2">
    <name type="scientific">marine metagenome</name>
    <dbReference type="NCBI Taxonomy" id="408172"/>
    <lineage>
        <taxon>unclassified sequences</taxon>
        <taxon>metagenomes</taxon>
        <taxon>ecological metagenomes</taxon>
    </lineage>
</organism>
<dbReference type="InterPro" id="IPR036291">
    <property type="entry name" value="NAD(P)-bd_dom_sf"/>
</dbReference>
<evidence type="ECO:0000259" key="1">
    <source>
        <dbReference type="Pfam" id="PF03435"/>
    </source>
</evidence>
<dbReference type="Pfam" id="PF03435">
    <property type="entry name" value="Sacchrp_dh_NADP"/>
    <property type="match status" value="1"/>
</dbReference>
<dbReference type="InterPro" id="IPR051276">
    <property type="entry name" value="Saccharopine_DH-like_oxidrdct"/>
</dbReference>
<accession>A0A382QYK9</accession>
<sequence>MKAPDDRRRKLDREFDIIVWGASGFTGRLVAEHLYTTYGTDETLRWAMAGRDLGKLEGVRDELGADRIPILTGDSHDPASLRTIAARTRVVCTTVGPYLKYGEQMIAACARAGTDYCDLTGETLFIHKMIDRYQADAKRSGARIFNSCGFDSIPSDLGTLFMQQQFNARYGHYAGEIKCRVKHIKGAISGGTVDSMLNIIDAAKSDPAVRRIISNPYALNPSGDQQGQGSKDQTGAVFDEDLGAWTAPFIMAGINTRIVRRSNAIMDYPWGRDFRYSEAMLTTAGLWGR</sequence>
<name>A0A382QYK9_9ZZZZ</name>
<dbReference type="EMBL" id="UINC01117851">
    <property type="protein sequence ID" value="SVC90569.1"/>
    <property type="molecule type" value="Genomic_DNA"/>
</dbReference>
<dbReference type="AlphaFoldDB" id="A0A382QYK9"/>
<dbReference type="SUPFAM" id="SSF51735">
    <property type="entry name" value="NAD(P)-binding Rossmann-fold domains"/>
    <property type="match status" value="1"/>
</dbReference>
<dbReference type="PANTHER" id="PTHR12286:SF5">
    <property type="entry name" value="SACCHAROPINE DEHYDROGENASE-LIKE OXIDOREDUCTASE"/>
    <property type="match status" value="1"/>
</dbReference>
<gene>
    <name evidence="2" type="ORF">METZ01_LOCUS343423</name>
</gene>
<dbReference type="GO" id="GO:0009247">
    <property type="term" value="P:glycolipid biosynthetic process"/>
    <property type="evidence" value="ECO:0007669"/>
    <property type="project" value="TreeGrafter"/>
</dbReference>
<protein>
    <recommendedName>
        <fullName evidence="1">Saccharopine dehydrogenase NADP binding domain-containing protein</fullName>
    </recommendedName>
</protein>
<feature type="domain" description="Saccharopine dehydrogenase NADP binding" evidence="1">
    <location>
        <begin position="17"/>
        <end position="142"/>
    </location>
</feature>
<feature type="non-terminal residue" evidence="2">
    <location>
        <position position="289"/>
    </location>
</feature>
<dbReference type="PANTHER" id="PTHR12286">
    <property type="entry name" value="SACCHAROPINE DEHYDROGENASE-LIKE OXIDOREDUCTASE"/>
    <property type="match status" value="1"/>
</dbReference>
<proteinExistence type="predicted"/>
<reference evidence="2" key="1">
    <citation type="submission" date="2018-05" db="EMBL/GenBank/DDBJ databases">
        <authorList>
            <person name="Lanie J.A."/>
            <person name="Ng W.-L."/>
            <person name="Kazmierczak K.M."/>
            <person name="Andrzejewski T.M."/>
            <person name="Davidsen T.M."/>
            <person name="Wayne K.J."/>
            <person name="Tettelin H."/>
            <person name="Glass J.I."/>
            <person name="Rusch D."/>
            <person name="Podicherti R."/>
            <person name="Tsui H.-C.T."/>
            <person name="Winkler M.E."/>
        </authorList>
    </citation>
    <scope>NUCLEOTIDE SEQUENCE</scope>
</reference>
<dbReference type="GO" id="GO:0005886">
    <property type="term" value="C:plasma membrane"/>
    <property type="evidence" value="ECO:0007669"/>
    <property type="project" value="TreeGrafter"/>
</dbReference>
<dbReference type="Gene3D" id="3.40.50.720">
    <property type="entry name" value="NAD(P)-binding Rossmann-like Domain"/>
    <property type="match status" value="1"/>
</dbReference>